<accession>E3MQK5</accession>
<sequence length="120" mass="13815">MFFEDEIRHRQEILHAMLVCNIRSKLKVSPRVLVKRCSSTDDDAPDVAPASKKKKDNLMGPFSSEDFLSRAYAKPLIDFTALHKKQLIQKPQPVDEMPDLFQRIKARVRAKRAANQVIIK</sequence>
<dbReference type="EMBL" id="DS268466">
    <property type="protein sequence ID" value="EFP07013.1"/>
    <property type="molecule type" value="Genomic_DNA"/>
</dbReference>
<dbReference type="AlphaFoldDB" id="E3MQK5"/>
<evidence type="ECO:0000256" key="1">
    <source>
        <dbReference type="SAM" id="MobiDB-lite"/>
    </source>
</evidence>
<dbReference type="InParanoid" id="E3MQK5"/>
<dbReference type="CTD" id="9800295"/>
<dbReference type="eggNOG" id="ENOG502R5ME">
    <property type="taxonomic scope" value="Eukaryota"/>
</dbReference>
<evidence type="ECO:0000313" key="3">
    <source>
        <dbReference type="Proteomes" id="UP000008281"/>
    </source>
</evidence>
<gene>
    <name evidence="2" type="ORF">CRE_10366</name>
</gene>
<organism evidence="3">
    <name type="scientific">Caenorhabditis remanei</name>
    <name type="common">Caenorhabditis vulgaris</name>
    <dbReference type="NCBI Taxonomy" id="31234"/>
    <lineage>
        <taxon>Eukaryota</taxon>
        <taxon>Metazoa</taxon>
        <taxon>Ecdysozoa</taxon>
        <taxon>Nematoda</taxon>
        <taxon>Chromadorea</taxon>
        <taxon>Rhabditida</taxon>
        <taxon>Rhabditina</taxon>
        <taxon>Rhabditomorpha</taxon>
        <taxon>Rhabditoidea</taxon>
        <taxon>Rhabditidae</taxon>
        <taxon>Peloderinae</taxon>
        <taxon>Caenorhabditis</taxon>
    </lineage>
</organism>
<dbReference type="RefSeq" id="XP_003101606.2">
    <property type="nucleotide sequence ID" value="XM_003101558.2"/>
</dbReference>
<dbReference type="HOGENOM" id="CLU_2051825_0_0_1"/>
<protein>
    <submittedName>
        <fullName evidence="2">Uncharacterized protein</fullName>
    </submittedName>
</protein>
<evidence type="ECO:0000313" key="2">
    <source>
        <dbReference type="EMBL" id="EFP07013.1"/>
    </source>
</evidence>
<name>E3MQK5_CAERE</name>
<reference evidence="2" key="1">
    <citation type="submission" date="2007-07" db="EMBL/GenBank/DDBJ databases">
        <title>PCAP assembly of the Caenorhabditis remanei genome.</title>
        <authorList>
            <consortium name="The Caenorhabditis remanei Sequencing Consortium"/>
            <person name="Wilson R.K."/>
        </authorList>
    </citation>
    <scope>NUCLEOTIDE SEQUENCE [LARGE SCALE GENOMIC DNA]</scope>
    <source>
        <strain evidence="2">PB4641</strain>
    </source>
</reference>
<dbReference type="Proteomes" id="UP000008281">
    <property type="component" value="Unassembled WGS sequence"/>
</dbReference>
<proteinExistence type="predicted"/>
<dbReference type="OrthoDB" id="10328972at2759"/>
<dbReference type="KEGG" id="crq:GCK72_004001"/>
<dbReference type="GeneID" id="9800295"/>
<dbReference type="OMA" id="CENSEIR"/>
<feature type="region of interest" description="Disordered" evidence="1">
    <location>
        <begin position="38"/>
        <end position="57"/>
    </location>
</feature>
<keyword evidence="3" id="KW-1185">Reference proteome</keyword>